<accession>A0AAV3X277</accession>
<dbReference type="AlphaFoldDB" id="A0AAV3X277"/>
<organism evidence="1 2">
    <name type="scientific">Microseira wollei NIES-4236</name>
    <dbReference type="NCBI Taxonomy" id="2530354"/>
    <lineage>
        <taxon>Bacteria</taxon>
        <taxon>Bacillati</taxon>
        <taxon>Cyanobacteriota</taxon>
        <taxon>Cyanophyceae</taxon>
        <taxon>Oscillatoriophycideae</taxon>
        <taxon>Aerosakkonematales</taxon>
        <taxon>Aerosakkonemataceae</taxon>
        <taxon>Microseira</taxon>
    </lineage>
</organism>
<sequence>MVELPIFPQGLCKAWVKLALALPNPATYGISLKYTSKIYYFL</sequence>
<proteinExistence type="predicted"/>
<evidence type="ECO:0000313" key="1">
    <source>
        <dbReference type="EMBL" id="GET36872.1"/>
    </source>
</evidence>
<dbReference type="Proteomes" id="UP001050975">
    <property type="component" value="Unassembled WGS sequence"/>
</dbReference>
<reference evidence="1" key="1">
    <citation type="submission" date="2019-10" db="EMBL/GenBank/DDBJ databases">
        <title>Draft genome sequece of Microseira wollei NIES-4236.</title>
        <authorList>
            <person name="Yamaguchi H."/>
            <person name="Suzuki S."/>
            <person name="Kawachi M."/>
        </authorList>
    </citation>
    <scope>NUCLEOTIDE SEQUENCE</scope>
    <source>
        <strain evidence="1">NIES-4236</strain>
    </source>
</reference>
<comment type="caution">
    <text evidence="1">The sequence shown here is derived from an EMBL/GenBank/DDBJ whole genome shotgun (WGS) entry which is preliminary data.</text>
</comment>
<evidence type="ECO:0000313" key="2">
    <source>
        <dbReference type="Proteomes" id="UP001050975"/>
    </source>
</evidence>
<protein>
    <submittedName>
        <fullName evidence="1">Uncharacterized protein</fullName>
    </submittedName>
</protein>
<dbReference type="EMBL" id="BLAY01000019">
    <property type="protein sequence ID" value="GET36872.1"/>
    <property type="molecule type" value="Genomic_DNA"/>
</dbReference>
<keyword evidence="2" id="KW-1185">Reference proteome</keyword>
<name>A0AAV3X277_9CYAN</name>
<gene>
    <name evidence="1" type="ORF">MiSe_16240</name>
</gene>